<evidence type="ECO:0000256" key="8">
    <source>
        <dbReference type="ARBA" id="ARBA00023303"/>
    </source>
</evidence>
<dbReference type="GO" id="GO:0042391">
    <property type="term" value="P:regulation of membrane potential"/>
    <property type="evidence" value="ECO:0007669"/>
    <property type="project" value="TreeGrafter"/>
</dbReference>
<comment type="subcellular location">
    <subcellularLocation>
        <location evidence="1">Membrane</location>
        <topology evidence="1">Multi-pass membrane protein</topology>
    </subcellularLocation>
</comment>
<evidence type="ECO:0000256" key="1">
    <source>
        <dbReference type="ARBA" id="ARBA00004141"/>
    </source>
</evidence>
<evidence type="ECO:0000256" key="2">
    <source>
        <dbReference type="ARBA" id="ARBA00022448"/>
    </source>
</evidence>
<dbReference type="CDD" id="cd00130">
    <property type="entry name" value="PAS"/>
    <property type="match status" value="1"/>
</dbReference>
<dbReference type="FunFam" id="3.30.450.20:FF:000001">
    <property type="entry name" value="Potassium voltage-gated channel subfamily H member 7"/>
    <property type="match status" value="1"/>
</dbReference>
<dbReference type="GO" id="GO:0005242">
    <property type="term" value="F:inward rectifier potassium channel activity"/>
    <property type="evidence" value="ECO:0007669"/>
    <property type="project" value="TreeGrafter"/>
</dbReference>
<keyword evidence="2" id="KW-0813">Transport</keyword>
<dbReference type="OrthoDB" id="432483at2759"/>
<evidence type="ECO:0000256" key="9">
    <source>
        <dbReference type="ARBA" id="ARBA00034430"/>
    </source>
</evidence>
<dbReference type="InterPro" id="IPR000014">
    <property type="entry name" value="PAS"/>
</dbReference>
<keyword evidence="6" id="KW-0406">Ion transport</keyword>
<evidence type="ECO:0000259" key="10">
    <source>
        <dbReference type="PROSITE" id="PS50112"/>
    </source>
</evidence>
<name>A0A165A9F9_9CRUS</name>
<evidence type="ECO:0000313" key="12">
    <source>
        <dbReference type="Proteomes" id="UP000076858"/>
    </source>
</evidence>
<evidence type="ECO:0000256" key="4">
    <source>
        <dbReference type="ARBA" id="ARBA00022882"/>
    </source>
</evidence>
<keyword evidence="4" id="KW-0851">Voltage-gated channel</keyword>
<dbReference type="NCBIfam" id="TIGR00229">
    <property type="entry name" value="sensory_box"/>
    <property type="match status" value="1"/>
</dbReference>
<dbReference type="AlphaFoldDB" id="A0A165A9F9"/>
<feature type="domain" description="PAS" evidence="10">
    <location>
        <begin position="39"/>
        <end position="70"/>
    </location>
</feature>
<evidence type="ECO:0000313" key="11">
    <source>
        <dbReference type="EMBL" id="KZS17334.1"/>
    </source>
</evidence>
<evidence type="ECO:0000256" key="5">
    <source>
        <dbReference type="ARBA" id="ARBA00022989"/>
    </source>
</evidence>
<organism evidence="11 12">
    <name type="scientific">Daphnia magna</name>
    <dbReference type="NCBI Taxonomy" id="35525"/>
    <lineage>
        <taxon>Eukaryota</taxon>
        <taxon>Metazoa</taxon>
        <taxon>Ecdysozoa</taxon>
        <taxon>Arthropoda</taxon>
        <taxon>Crustacea</taxon>
        <taxon>Branchiopoda</taxon>
        <taxon>Diplostraca</taxon>
        <taxon>Cladocera</taxon>
        <taxon>Anomopoda</taxon>
        <taxon>Daphniidae</taxon>
        <taxon>Daphnia</taxon>
    </lineage>
</organism>
<keyword evidence="12" id="KW-1185">Reference proteome</keyword>
<dbReference type="STRING" id="35525.A0A165A9F9"/>
<keyword evidence="8" id="KW-0407">Ion channel</keyword>
<proteinExistence type="predicted"/>
<keyword evidence="3" id="KW-0812">Transmembrane</keyword>
<dbReference type="Proteomes" id="UP000076858">
    <property type="component" value="Unassembled WGS sequence"/>
</dbReference>
<protein>
    <recommendedName>
        <fullName evidence="10">PAS domain-containing protein</fullName>
    </recommendedName>
</protein>
<dbReference type="InterPro" id="IPR050818">
    <property type="entry name" value="KCNH_animal-type"/>
</dbReference>
<sequence length="206" mass="23537">MPVRRGHVAPQNSYIETIIRKFDELNRSFVVANALADGGPIIYCNERFCQMVGFSRAEIMQKPAVTEFLHGPLTSADSINQVREILSSSEEKQIDILYYKKDGTKFMCSQVIAPIKNEAGEVCMYILNFEDCDALPDAPNSAEHSTTVRFSKCNCVFSPINRVVFAFHLCFLSARFCTQTHCIHMQFNSYPYDKSNKLSFVPFRYR</sequence>
<dbReference type="SUPFAM" id="SSF55785">
    <property type="entry name" value="PYP-like sensor domain (PAS domain)"/>
    <property type="match status" value="1"/>
</dbReference>
<accession>A0A165A9F9</accession>
<dbReference type="EMBL" id="LRGB01000642">
    <property type="protein sequence ID" value="KZS17334.1"/>
    <property type="molecule type" value="Genomic_DNA"/>
</dbReference>
<dbReference type="GO" id="GO:0034702">
    <property type="term" value="C:monoatomic ion channel complex"/>
    <property type="evidence" value="ECO:0007669"/>
    <property type="project" value="UniProtKB-KW"/>
</dbReference>
<evidence type="ECO:0000256" key="3">
    <source>
        <dbReference type="ARBA" id="ARBA00022692"/>
    </source>
</evidence>
<evidence type="ECO:0000256" key="6">
    <source>
        <dbReference type="ARBA" id="ARBA00023065"/>
    </source>
</evidence>
<dbReference type="InterPro" id="IPR035965">
    <property type="entry name" value="PAS-like_dom_sf"/>
</dbReference>
<reference evidence="11 12" key="1">
    <citation type="submission" date="2016-03" db="EMBL/GenBank/DDBJ databases">
        <title>EvidentialGene: Evidence-directed Construction of Genes on Genomes.</title>
        <authorList>
            <person name="Gilbert D.G."/>
            <person name="Choi J.-H."/>
            <person name="Mockaitis K."/>
            <person name="Colbourne J."/>
            <person name="Pfrender M."/>
        </authorList>
    </citation>
    <scope>NUCLEOTIDE SEQUENCE [LARGE SCALE GENOMIC DNA]</scope>
    <source>
        <strain evidence="11 12">Xinb3</strain>
        <tissue evidence="11">Complete organism</tissue>
    </source>
</reference>
<dbReference type="Pfam" id="PF13426">
    <property type="entry name" value="PAS_9"/>
    <property type="match status" value="1"/>
</dbReference>
<evidence type="ECO:0000256" key="7">
    <source>
        <dbReference type="ARBA" id="ARBA00023136"/>
    </source>
</evidence>
<dbReference type="Gene3D" id="3.30.450.20">
    <property type="entry name" value="PAS domain"/>
    <property type="match status" value="1"/>
</dbReference>
<dbReference type="PANTHER" id="PTHR10217">
    <property type="entry name" value="VOLTAGE AND LIGAND GATED POTASSIUM CHANNEL"/>
    <property type="match status" value="1"/>
</dbReference>
<keyword evidence="5" id="KW-1133">Transmembrane helix</keyword>
<dbReference type="GO" id="GO:0005886">
    <property type="term" value="C:plasma membrane"/>
    <property type="evidence" value="ECO:0007669"/>
    <property type="project" value="TreeGrafter"/>
</dbReference>
<gene>
    <name evidence="11" type="ORF">APZ42_016957</name>
</gene>
<comment type="caution">
    <text evidence="11">The sequence shown here is derived from an EMBL/GenBank/DDBJ whole genome shotgun (WGS) entry which is preliminary data.</text>
</comment>
<keyword evidence="7" id="KW-0472">Membrane</keyword>
<dbReference type="PANTHER" id="PTHR10217:SF548">
    <property type="entry name" value="GH12235P"/>
    <property type="match status" value="1"/>
</dbReference>
<dbReference type="PROSITE" id="PS50112">
    <property type="entry name" value="PAS"/>
    <property type="match status" value="1"/>
</dbReference>
<comment type="catalytic activity">
    <reaction evidence="9">
        <text>K(+)(in) = K(+)(out)</text>
        <dbReference type="Rhea" id="RHEA:29463"/>
        <dbReference type="ChEBI" id="CHEBI:29103"/>
    </reaction>
</comment>